<dbReference type="AlphaFoldDB" id="A0AAV8QG50"/>
<feature type="transmembrane region" description="Helical" evidence="1">
    <location>
        <begin position="52"/>
        <end position="71"/>
    </location>
</feature>
<evidence type="ECO:0000313" key="2">
    <source>
        <dbReference type="EMBL" id="KAJ8472224.1"/>
    </source>
</evidence>
<dbReference type="EMBL" id="JAQQAF010000007">
    <property type="protein sequence ID" value="KAJ8472224.1"/>
    <property type="molecule type" value="Genomic_DNA"/>
</dbReference>
<comment type="caution">
    <text evidence="2">The sequence shown here is derived from an EMBL/GenBank/DDBJ whole genome shotgun (WGS) entry which is preliminary data.</text>
</comment>
<dbReference type="Proteomes" id="UP001222027">
    <property type="component" value="Unassembled WGS sequence"/>
</dbReference>
<proteinExistence type="predicted"/>
<accession>A0AAV8QG50</accession>
<evidence type="ECO:0000256" key="1">
    <source>
        <dbReference type="SAM" id="Phobius"/>
    </source>
</evidence>
<keyword evidence="1" id="KW-0812">Transmembrane</keyword>
<reference evidence="2 3" key="1">
    <citation type="submission" date="2022-12" db="EMBL/GenBank/DDBJ databases">
        <title>Chromosome-scale assembly of the Ensete ventricosum genome.</title>
        <authorList>
            <person name="Dussert Y."/>
            <person name="Stocks J."/>
            <person name="Wendawek A."/>
            <person name="Woldeyes F."/>
            <person name="Nichols R.A."/>
            <person name="Borrell J.S."/>
        </authorList>
    </citation>
    <scope>NUCLEOTIDE SEQUENCE [LARGE SCALE GENOMIC DNA]</scope>
    <source>
        <strain evidence="3">cv. Maze</strain>
        <tissue evidence="2">Seeds</tissue>
    </source>
</reference>
<keyword evidence="3" id="KW-1185">Reference proteome</keyword>
<keyword evidence="1" id="KW-1133">Transmembrane helix</keyword>
<name>A0AAV8QG50_ENSVE</name>
<gene>
    <name evidence="2" type="ORF">OPV22_026567</name>
</gene>
<protein>
    <recommendedName>
        <fullName evidence="4">Transmembrane protein</fullName>
    </recommendedName>
</protein>
<sequence>MPCFEFRLQRGDRPDAKRRRIAANEKGKKRIFAPVRFAFYPIFIRQGSRKTICLSLSVLFLVLRLICFVVFDPLGAIAPPADALNSVSSEATDLTPRDRGLRRNERGEKLIFASVAADLYQIRFYLDAKQCHGATCRCFGLCL</sequence>
<keyword evidence="1" id="KW-0472">Membrane</keyword>
<organism evidence="2 3">
    <name type="scientific">Ensete ventricosum</name>
    <name type="common">Abyssinian banana</name>
    <name type="synonym">Musa ensete</name>
    <dbReference type="NCBI Taxonomy" id="4639"/>
    <lineage>
        <taxon>Eukaryota</taxon>
        <taxon>Viridiplantae</taxon>
        <taxon>Streptophyta</taxon>
        <taxon>Embryophyta</taxon>
        <taxon>Tracheophyta</taxon>
        <taxon>Spermatophyta</taxon>
        <taxon>Magnoliopsida</taxon>
        <taxon>Liliopsida</taxon>
        <taxon>Zingiberales</taxon>
        <taxon>Musaceae</taxon>
        <taxon>Ensete</taxon>
    </lineage>
</organism>
<evidence type="ECO:0000313" key="3">
    <source>
        <dbReference type="Proteomes" id="UP001222027"/>
    </source>
</evidence>
<evidence type="ECO:0008006" key="4">
    <source>
        <dbReference type="Google" id="ProtNLM"/>
    </source>
</evidence>